<evidence type="ECO:0000313" key="2">
    <source>
        <dbReference type="EMBL" id="OMI33786.1"/>
    </source>
</evidence>
<dbReference type="SUPFAM" id="SSF140931">
    <property type="entry name" value="Fic-like"/>
    <property type="match status" value="1"/>
</dbReference>
<dbReference type="NCBIfam" id="TIGR01550">
    <property type="entry name" value="DOC_P1"/>
    <property type="match status" value="1"/>
</dbReference>
<dbReference type="Pfam" id="PF02661">
    <property type="entry name" value="Fic"/>
    <property type="match status" value="1"/>
</dbReference>
<evidence type="ECO:0000259" key="1">
    <source>
        <dbReference type="PROSITE" id="PS51459"/>
    </source>
</evidence>
<proteinExistence type="predicted"/>
<evidence type="ECO:0000313" key="3">
    <source>
        <dbReference type="Proteomes" id="UP000186168"/>
    </source>
</evidence>
<dbReference type="PANTHER" id="PTHR39426">
    <property type="entry name" value="HOMOLOGY TO DEATH-ON-CURING PROTEIN OF PHAGE P1"/>
    <property type="match status" value="1"/>
</dbReference>
<dbReference type="EMBL" id="ASQP01000511">
    <property type="protein sequence ID" value="OMI33786.1"/>
    <property type="molecule type" value="Genomic_DNA"/>
</dbReference>
<name>A0A1R1S680_9ACTN</name>
<gene>
    <name evidence="2" type="ORF">SPAR_39730</name>
</gene>
<dbReference type="InterPro" id="IPR053737">
    <property type="entry name" value="Type_II_TA_Toxin"/>
</dbReference>
<protein>
    <submittedName>
        <fullName evidence="2">Death-on-curing family protein</fullName>
    </submittedName>
</protein>
<comment type="caution">
    <text evidence="2">The sequence shown here is derived from an EMBL/GenBank/DDBJ whole genome shotgun (WGS) entry which is preliminary data.</text>
</comment>
<dbReference type="STRING" id="67365.GCA_001704635_05063"/>
<sequence length="126" mass="13969">MHYLTLPELLNLAERLGESEVRDYGLLESALARPQASVFGQDAYPDVWQKAAALMESLARNHALVDGNKRLSWYATWVFLHINGHPLSADFDVDEAERFVLSVCQGELDVPKIAEGLARFTAPGVS</sequence>
<dbReference type="GeneID" id="96742682"/>
<accession>A0A1R1S680</accession>
<dbReference type="RefSeq" id="WP_065960085.1">
    <property type="nucleotide sequence ID" value="NZ_ASQP01000511.1"/>
</dbReference>
<dbReference type="GO" id="GO:0016301">
    <property type="term" value="F:kinase activity"/>
    <property type="evidence" value="ECO:0007669"/>
    <property type="project" value="InterPro"/>
</dbReference>
<organism evidence="2 3">
    <name type="scientific">Streptomyces sparsogenes DSM 40356</name>
    <dbReference type="NCBI Taxonomy" id="1331668"/>
    <lineage>
        <taxon>Bacteria</taxon>
        <taxon>Bacillati</taxon>
        <taxon>Actinomycetota</taxon>
        <taxon>Actinomycetes</taxon>
        <taxon>Kitasatosporales</taxon>
        <taxon>Streptomycetaceae</taxon>
        <taxon>Streptomyces</taxon>
    </lineage>
</organism>
<feature type="domain" description="Fido" evidence="1">
    <location>
        <begin position="1"/>
        <end position="123"/>
    </location>
</feature>
<dbReference type="PANTHER" id="PTHR39426:SF1">
    <property type="entry name" value="HOMOLOGY TO DEATH-ON-CURING PROTEIN OF PHAGE P1"/>
    <property type="match status" value="1"/>
</dbReference>
<dbReference type="PROSITE" id="PS51459">
    <property type="entry name" value="FIDO"/>
    <property type="match status" value="1"/>
</dbReference>
<reference evidence="2 3" key="1">
    <citation type="submission" date="2013-05" db="EMBL/GenBank/DDBJ databases">
        <title>Genome sequence of Streptomyces sparsogenes DSM 40356.</title>
        <authorList>
            <person name="Coyne S."/>
            <person name="Seebeck F.P."/>
        </authorList>
    </citation>
    <scope>NUCLEOTIDE SEQUENCE [LARGE SCALE GENOMIC DNA]</scope>
    <source>
        <strain evidence="2 3">DSM 40356</strain>
    </source>
</reference>
<dbReference type="InterPro" id="IPR036597">
    <property type="entry name" value="Fido-like_dom_sf"/>
</dbReference>
<dbReference type="InterPro" id="IPR003812">
    <property type="entry name" value="Fido"/>
</dbReference>
<dbReference type="AlphaFoldDB" id="A0A1R1S680"/>
<dbReference type="Gene3D" id="1.20.120.1870">
    <property type="entry name" value="Fic/DOC protein, Fido domain"/>
    <property type="match status" value="1"/>
</dbReference>
<keyword evidence="3" id="KW-1185">Reference proteome</keyword>
<dbReference type="Proteomes" id="UP000186168">
    <property type="component" value="Unassembled WGS sequence"/>
</dbReference>
<dbReference type="InterPro" id="IPR006440">
    <property type="entry name" value="Doc"/>
</dbReference>